<evidence type="ECO:0000313" key="2">
    <source>
        <dbReference type="Proteomes" id="UP001056778"/>
    </source>
</evidence>
<protein>
    <submittedName>
        <fullName evidence="1">Acyl-coa desaturase</fullName>
    </submittedName>
</protein>
<comment type="caution">
    <text evidence="1">The sequence shown here is derived from an EMBL/GenBank/DDBJ whole genome shotgun (WGS) entry which is preliminary data.</text>
</comment>
<proteinExistence type="predicted"/>
<evidence type="ECO:0000313" key="1">
    <source>
        <dbReference type="EMBL" id="KAI4460168.1"/>
    </source>
</evidence>
<dbReference type="EMBL" id="CM043020">
    <property type="protein sequence ID" value="KAI4460168.1"/>
    <property type="molecule type" value="Genomic_DNA"/>
</dbReference>
<gene>
    <name evidence="1" type="ORF">MML48_6g00004778</name>
</gene>
<organism evidence="1 2">
    <name type="scientific">Holotrichia oblita</name>
    <name type="common">Chafer beetle</name>
    <dbReference type="NCBI Taxonomy" id="644536"/>
    <lineage>
        <taxon>Eukaryota</taxon>
        <taxon>Metazoa</taxon>
        <taxon>Ecdysozoa</taxon>
        <taxon>Arthropoda</taxon>
        <taxon>Hexapoda</taxon>
        <taxon>Insecta</taxon>
        <taxon>Pterygota</taxon>
        <taxon>Neoptera</taxon>
        <taxon>Endopterygota</taxon>
        <taxon>Coleoptera</taxon>
        <taxon>Polyphaga</taxon>
        <taxon>Scarabaeiformia</taxon>
        <taxon>Scarabaeidae</taxon>
        <taxon>Melolonthinae</taxon>
        <taxon>Holotrichia</taxon>
    </lineage>
</organism>
<dbReference type="Proteomes" id="UP001056778">
    <property type="component" value="Chromosome 6"/>
</dbReference>
<name>A0ACB9T012_HOLOL</name>
<keyword evidence="2" id="KW-1185">Reference proteome</keyword>
<sequence length="330" mass="38375">MPPQSHPASAADIANEDKQAHENHDKHVDQPLNYVNIFFITLGHVLFVYYCVTFPWIQKFYLVLYTAANMHFTGLGVTAGAHRYFTHRSYKAKLPLKVLLLIAYASCGHNKLYDWVRDHRTHHKFVETDADPHNSNRGFFFSHVGWLFMKKHPEVVAKGKTMNMSDISGDPLLVWYDRHYILMKTIFCFTIPTLIPYYLLNEDLYTCMYTQCIMRYIILLNITWSVNSFAHMYGNKPYNKHENSKENLAVSIATIGEGWHNYHHAFPWDYRASEHGKVNFTTNWLDLCGRLGLAYDFRAATESMIRKVVLKTGDGSHKNFACFAEDEKDI</sequence>
<reference evidence="1" key="1">
    <citation type="submission" date="2022-04" db="EMBL/GenBank/DDBJ databases">
        <title>Chromosome-scale genome assembly of Holotrichia oblita Faldermann.</title>
        <authorList>
            <person name="Rongchong L."/>
        </authorList>
    </citation>
    <scope>NUCLEOTIDE SEQUENCE</scope>
    <source>
        <strain evidence="1">81SQS9</strain>
    </source>
</reference>
<accession>A0ACB9T012</accession>